<dbReference type="AlphaFoldDB" id="A0AAE1HF66"/>
<comment type="caution">
    <text evidence="2">The sequence shown here is derived from an EMBL/GenBank/DDBJ whole genome shotgun (WGS) entry which is preliminary data.</text>
</comment>
<dbReference type="Pfam" id="PF05699">
    <property type="entry name" value="Dimer_Tnp_hAT"/>
    <property type="match status" value="1"/>
</dbReference>
<reference evidence="2" key="1">
    <citation type="submission" date="2021-07" db="EMBL/GenBank/DDBJ databases">
        <authorList>
            <person name="Catto M.A."/>
            <person name="Jacobson A."/>
            <person name="Kennedy G."/>
            <person name="Labadie P."/>
            <person name="Hunt B.G."/>
            <person name="Srinivasan R."/>
        </authorList>
    </citation>
    <scope>NUCLEOTIDE SEQUENCE</scope>
    <source>
        <strain evidence="2">PL_HMW_Pooled</strain>
        <tissue evidence="2">Head</tissue>
    </source>
</reference>
<keyword evidence="3" id="KW-1185">Reference proteome</keyword>
<gene>
    <name evidence="2" type="ORF">KUF71_009275</name>
</gene>
<dbReference type="EMBL" id="JAHWGI010000985">
    <property type="protein sequence ID" value="KAK3919988.1"/>
    <property type="molecule type" value="Genomic_DNA"/>
</dbReference>
<sequence length="361" mass="40271">MKGKFSGIICCFKTHKVAIPSHNKLFQSSIADVTKVYKDLRLFVFRIARTILLRGAVPDVANAEDAVLRSAELSALKTALRDPAAYREIGSIDFGESFRKLADLIGLPSPVLNSIKQRYAKFMARLAQELVERIPLCIEATEKLRFFAPKCTLARVARPTFRQLPLDLVPAGFDIEVLERQWAAVGELTLTDVCPEEVAENKEVETIKFWGNVWDMKNGAGKQPYKELAEYVLALLSLPLSNAVVERLFSLLAVVENKQRNCLSVPMLEAILRIREHLRASRKCCKTFQPTAAMVSNFNSAVMDVQEKRRRAASGEAETDAAGEQALDDPDVVEAGEVNEEELIYTLELIGGIDVQEEIVF</sequence>
<protein>
    <submittedName>
        <fullName evidence="2">SCAN domain-containing protein 3</fullName>
    </submittedName>
</protein>
<dbReference type="Proteomes" id="UP001219518">
    <property type="component" value="Unassembled WGS sequence"/>
</dbReference>
<dbReference type="InterPro" id="IPR008906">
    <property type="entry name" value="HATC_C_dom"/>
</dbReference>
<accession>A0AAE1HF66</accession>
<organism evidence="2 3">
    <name type="scientific">Frankliniella fusca</name>
    <dbReference type="NCBI Taxonomy" id="407009"/>
    <lineage>
        <taxon>Eukaryota</taxon>
        <taxon>Metazoa</taxon>
        <taxon>Ecdysozoa</taxon>
        <taxon>Arthropoda</taxon>
        <taxon>Hexapoda</taxon>
        <taxon>Insecta</taxon>
        <taxon>Pterygota</taxon>
        <taxon>Neoptera</taxon>
        <taxon>Paraneoptera</taxon>
        <taxon>Thysanoptera</taxon>
        <taxon>Terebrantia</taxon>
        <taxon>Thripoidea</taxon>
        <taxon>Thripidae</taxon>
        <taxon>Frankliniella</taxon>
    </lineage>
</organism>
<proteinExistence type="predicted"/>
<reference evidence="2" key="2">
    <citation type="journal article" date="2023" name="BMC Genomics">
        <title>Pest status, molecular evolution, and epigenetic factors derived from the genome assembly of Frankliniella fusca, a thysanopteran phytovirus vector.</title>
        <authorList>
            <person name="Catto M.A."/>
            <person name="Labadie P.E."/>
            <person name="Jacobson A.L."/>
            <person name="Kennedy G.G."/>
            <person name="Srinivasan R."/>
            <person name="Hunt B.G."/>
        </authorList>
    </citation>
    <scope>NUCLEOTIDE SEQUENCE</scope>
    <source>
        <strain evidence="2">PL_HMW_Pooled</strain>
    </source>
</reference>
<dbReference type="GO" id="GO:0046983">
    <property type="term" value="F:protein dimerization activity"/>
    <property type="evidence" value="ECO:0007669"/>
    <property type="project" value="InterPro"/>
</dbReference>
<evidence type="ECO:0000259" key="1">
    <source>
        <dbReference type="Pfam" id="PF05699"/>
    </source>
</evidence>
<evidence type="ECO:0000313" key="2">
    <source>
        <dbReference type="EMBL" id="KAK3919988.1"/>
    </source>
</evidence>
<feature type="domain" description="HAT C-terminal dimerisation" evidence="1">
    <location>
        <begin position="221"/>
        <end position="276"/>
    </location>
</feature>
<name>A0AAE1HF66_9NEOP</name>
<evidence type="ECO:0000313" key="3">
    <source>
        <dbReference type="Proteomes" id="UP001219518"/>
    </source>
</evidence>